<dbReference type="InterPro" id="IPR013783">
    <property type="entry name" value="Ig-like_fold"/>
</dbReference>
<dbReference type="InterPro" id="IPR036364">
    <property type="entry name" value="SEA_dom_sf"/>
</dbReference>
<name>A0A8W8IUM4_MAGGI</name>
<feature type="compositionally biased region" description="Low complexity" evidence="1">
    <location>
        <begin position="1"/>
        <end position="14"/>
    </location>
</feature>
<evidence type="ECO:0000313" key="6">
    <source>
        <dbReference type="EnsemblMetazoa" id="G15938.2:cds"/>
    </source>
</evidence>
<sequence>MASRRNGSNSSRNSEATVQNGTRNGYGHSYLQKTTGPNGKTVNGRGPANKSQREFYDGSNNMNYGYGGPFRPDNDTDRSSEISERSDDFLGNYKHQQWMDKITGDTFKRNYLDRISFRPTLAHDPSIPLQDTRDFRHDDNHNISQHAQDPSGYKKEKNRNTLKKVLIAILVLLLLGGISGVLAWYFTIKGDEDTSINYYVVTSEMALSNDYNPELSDSSSQEFKNLSTQFCDAITEALRKNNTEYGDRYKHCEVTAFKNGSIIVFYKLFYVFLEVQITKEKVQKDLNKSLTNVDPERAKLSDFVIIRASVKFTVEVQTFQTDPIVPKSSPKQTTVDTTESSTSTTMGSSILTTKGTTETSTSLTTQSSTISTIGTTEVSGSTTMVTPTTSEQYTADVVVSPMIAIYGETTTTKTCVVSPRGNWVHITVTVENQGISYPIRKYHSNKTFEEPASLERFNASISSTDTEIVVYLSLDLQAPTTDMCSWDGKYTFSCSITMNDTIHTRVYNGSQIFLTAPISDVTIDSNVHYNEGDKMTFNCSSKGDPNHSMVYTELVKASTVLQTIPGPDFSSGYNYTSDNNCLADLQWSGDSPNPLTTYQNDVIVRCTVKNTLLNESRTSEKRLNVSVFEYESSIMSTTIGTTESSTMSTTMVTTTASEQYTADVVVSPMIAIYGETTTTKTCVISPRGNWVHVTVTVENQGISYPIRKYHSNKTFEEPTSLERFNASISSTDTEIVVYLSLDLQAPSTDMCSWDGIFTFSCSITMNDTISTRLYNGSQIFLTAPISDVTIDSNVHYIEGDKMTFNCSSKGDPNHSMVYTELVKASTVLETIPGPDFSSGYNYTSDNNCLADLQWSGDSPNPLTTDQNDVIVRCTVKNTLLNESRTSEKRLNVSVVEYESSTISMSTTERSTTSTTMETTESSTTSTTMDTTESSTTTTPVLKYSADVAVYPVIAIFGETATTEVCALTPHGDWLYATLTVEYQNMQYVVGKFLSNSSLEEPDSLERFNISMSNKNMDIVVHLTLNLQTPTTDTCSMDGKYTFTCSITMNDTMQTLQSNGSQIFMTAPMSEISIDSEVNYNEGEKMTFNCSMKGDPNYSTAYVEMIKNSQILHKIQGPLFGSDYISNCTAVLNWSGGPPTPLTSQEHDLIVRCVVKNNLLNETRKSEKKLNVSAADVAFQKYSYQALTSSREEIECIARSPMSILQELIISKDDVQIATLNSSGVASSTNGRYSTNIQEYDGEVRLKLSILSVDCQDQGRYNCKLITTNNATRVSPNMSFIVEGSKPTMTLHPDIYEPFARRDLNHVCSTDHIGDENNDNFLEIQIFQPGSQRAFTYSKKIAEVEKMFDSTNNITYINITGTTAQFLLVSHTSSSSNQSCNIKETITFLLDLKMDFDNGTIKCVLKDEMEEFSAVESRITVIPGNFCDGYENRAFRKHPNNDCNDYIECTEYQGKMYATGNQCPSIGQCIQFTTRSCVPCDSTFACDELTTPGPTTTTTTLPPGRRYVSCNDSAHFLGTTALIRCVILDTSFNSLNITFLPEQSQNEEYVGEIFPDGQTQSLPQSPVVLSTNFDLSPKILMFTFQLLECSSRGRYRIIAGGTNSSVAPSVETFELNVLGNLTEFEMHIEPAYSEGTLVEFNCTASLDESHANIKGYYKKESESSFSEIEGSTSVIERNLSHCFVKALWKPSTPFTADTSFNNADLKCELVDWPLVQRTKKISVQNADVAFETYKLESSIGSQVSVKCFARNTNSIKSVLIRKIENSLNITVANVTLPDMTSHVDGTTVSYSNNSLALTFTSLTCSDDGQYTCIVITEDESQIESPAYLRVQIKNPPKHEAVAFILNPDIKENKYDTNNVHTCSGDVGYPSGLGYLSLKFTDPTTNASFTYDKMTVTEDMKIALDSPLKFKLSLSSGLSIIIVEDDEPDIVNCTRKKEIKFLLQATRDWNKAKIRCRVVSETNEVNFTSVEKDMYVIPDAVCDGSNGSDIYVPHEKIDQCRTYIRCFNYKPTGQICGPQLCFDHQKKYCDWCTAVACESEMSPTTEEQITTTYSTPVVPEIQCPLLSCNPTSVFEMETGNIVCVLNTSMSYDNITVMKNDQAIMTIYPNGTNYYYLDNIEKYESTVGTSFTFGIKNVSCSDKDEYTFTVDVGDGGRCSKAASLDIKSNLTEFEMHIEPAYREVTLVEFNCTASLDESHANIKGYYKKESESSFSEIEGSTSVIERNLSHCFVKVLWKPSTPFTADTSFHNADLKCELVDWPLVQRTKKISVQNADVAFETYKLESSIGSQVSVKCFARNTNSIKSVLIQKIENPLSTTVANVTLPDMTYHNDGITVSYSNNSLTLTFTSLTCSDDGQYTCIVIKEDESQIESPAYLRVQIKNPPKHEAVAFILNPDIKENKYDTNNVHTCSGDVGYPSGLGYLSLKFTDPTTNASFTYDKLTVTDDMKIALDSPLKFKLSLSSGLSIIIVEDDEPDIVNCTRKKEIKFLLQATRDWNKAKIRCRVVSETNEVNFTSVEKDMYVIPDAVCDGSNGSDIYVPHEKIDQCRTYIRCFNYKPTGQICGPQLCFDHQKKYCDWCTAVACESEMSPTTEEQITTTYSTPVVPEIQCPLLSCNPTSVFEMETGNIVCVLNTSMSYDNITVMKNDQAIMTIYPNGTNYYYLDNIEKYESTVGTTFTFGIKNVSCSDKDEYIFTVDVGDGGRCSKAASLDIKTKPGKPTLVVDYSWTEGTNKGTHYCIGDVGNPPGTMTKLSTNFWVSILFG</sequence>
<dbReference type="GO" id="GO:0008061">
    <property type="term" value="F:chitin binding"/>
    <property type="evidence" value="ECO:0007669"/>
    <property type="project" value="InterPro"/>
</dbReference>
<feature type="domain" description="Ig-like" evidence="4">
    <location>
        <begin position="1712"/>
        <end position="1822"/>
    </location>
</feature>
<evidence type="ECO:0000259" key="4">
    <source>
        <dbReference type="PROSITE" id="PS50835"/>
    </source>
</evidence>
<evidence type="ECO:0000259" key="5">
    <source>
        <dbReference type="PROSITE" id="PS50940"/>
    </source>
</evidence>
<feature type="region of interest" description="Disordered" evidence="1">
    <location>
        <begin position="123"/>
        <end position="155"/>
    </location>
</feature>
<dbReference type="Gene3D" id="3.30.70.960">
    <property type="entry name" value="SEA domain"/>
    <property type="match status" value="1"/>
</dbReference>
<dbReference type="EnsemblMetazoa" id="G15938.2">
    <property type="protein sequence ID" value="G15938.2:cds"/>
    <property type="gene ID" value="G15938"/>
</dbReference>
<dbReference type="InterPro" id="IPR002557">
    <property type="entry name" value="Chitin-bd_dom"/>
</dbReference>
<evidence type="ECO:0000256" key="1">
    <source>
        <dbReference type="SAM" id="MobiDB-lite"/>
    </source>
</evidence>
<dbReference type="InterPro" id="IPR003599">
    <property type="entry name" value="Ig_sub"/>
</dbReference>
<dbReference type="SMART" id="SM00494">
    <property type="entry name" value="ChtBD2"/>
    <property type="match status" value="2"/>
</dbReference>
<proteinExistence type="predicted"/>
<feature type="compositionally biased region" description="Low complexity" evidence="1">
    <location>
        <begin position="333"/>
        <end position="368"/>
    </location>
</feature>
<evidence type="ECO:0008006" key="8">
    <source>
        <dbReference type="Google" id="ProtNLM"/>
    </source>
</evidence>
<dbReference type="SUPFAM" id="SSF82671">
    <property type="entry name" value="SEA domain"/>
    <property type="match status" value="1"/>
</dbReference>
<dbReference type="Gene3D" id="2.60.40.10">
    <property type="entry name" value="Immunoglobulins"/>
    <property type="match status" value="2"/>
</dbReference>
<reference evidence="6" key="1">
    <citation type="submission" date="2022-08" db="UniProtKB">
        <authorList>
            <consortium name="EnsemblMetazoa"/>
        </authorList>
    </citation>
    <scope>IDENTIFICATION</scope>
    <source>
        <strain evidence="6">05x7-T-G4-1.051#20</strain>
    </source>
</reference>
<feature type="domain" description="Ig-like" evidence="4">
    <location>
        <begin position="2259"/>
        <end position="2369"/>
    </location>
</feature>
<evidence type="ECO:0000313" key="7">
    <source>
        <dbReference type="Proteomes" id="UP000005408"/>
    </source>
</evidence>
<keyword evidence="7" id="KW-1185">Reference proteome</keyword>
<feature type="region of interest" description="Disordered" evidence="1">
    <location>
        <begin position="1"/>
        <end position="84"/>
    </location>
</feature>
<dbReference type="PANTHER" id="PTHR46013:SF7">
    <property type="entry name" value="IG-LIKE DOMAIN-CONTAINING PROTEIN"/>
    <property type="match status" value="1"/>
</dbReference>
<feature type="transmembrane region" description="Helical" evidence="2">
    <location>
        <begin position="165"/>
        <end position="186"/>
    </location>
</feature>
<evidence type="ECO:0000256" key="2">
    <source>
        <dbReference type="SAM" id="Phobius"/>
    </source>
</evidence>
<dbReference type="SMART" id="SM00409">
    <property type="entry name" value="IG"/>
    <property type="match status" value="3"/>
</dbReference>
<evidence type="ECO:0000259" key="3">
    <source>
        <dbReference type="PROSITE" id="PS50024"/>
    </source>
</evidence>
<dbReference type="PROSITE" id="PS50024">
    <property type="entry name" value="SEA"/>
    <property type="match status" value="1"/>
</dbReference>
<feature type="compositionally biased region" description="Basic and acidic residues" evidence="1">
    <location>
        <begin position="72"/>
        <end position="84"/>
    </location>
</feature>
<dbReference type="SUPFAM" id="SSF48726">
    <property type="entry name" value="Immunoglobulin"/>
    <property type="match status" value="2"/>
</dbReference>
<organism evidence="6 7">
    <name type="scientific">Magallana gigas</name>
    <name type="common">Pacific oyster</name>
    <name type="synonym">Crassostrea gigas</name>
    <dbReference type="NCBI Taxonomy" id="29159"/>
    <lineage>
        <taxon>Eukaryota</taxon>
        <taxon>Metazoa</taxon>
        <taxon>Spiralia</taxon>
        <taxon>Lophotrochozoa</taxon>
        <taxon>Mollusca</taxon>
        <taxon>Bivalvia</taxon>
        <taxon>Autobranchia</taxon>
        <taxon>Pteriomorphia</taxon>
        <taxon>Ostreida</taxon>
        <taxon>Ostreoidea</taxon>
        <taxon>Ostreidae</taxon>
        <taxon>Magallana</taxon>
    </lineage>
</organism>
<dbReference type="InterPro" id="IPR036508">
    <property type="entry name" value="Chitin-bd_dom_sf"/>
</dbReference>
<dbReference type="InterPro" id="IPR036179">
    <property type="entry name" value="Ig-like_dom_sf"/>
</dbReference>
<dbReference type="InterPro" id="IPR000082">
    <property type="entry name" value="SEA_dom"/>
</dbReference>
<keyword evidence="2" id="KW-1133">Transmembrane helix</keyword>
<dbReference type="InterPro" id="IPR007110">
    <property type="entry name" value="Ig-like_dom"/>
</dbReference>
<dbReference type="Proteomes" id="UP000005408">
    <property type="component" value="Unassembled WGS sequence"/>
</dbReference>
<dbReference type="PROSITE" id="PS50940">
    <property type="entry name" value="CHIT_BIND_II"/>
    <property type="match status" value="2"/>
</dbReference>
<keyword evidence="2" id="KW-0812">Transmembrane</keyword>
<feature type="compositionally biased region" description="Basic and acidic residues" evidence="1">
    <location>
        <begin position="131"/>
        <end position="141"/>
    </location>
</feature>
<dbReference type="GO" id="GO:0005576">
    <property type="term" value="C:extracellular region"/>
    <property type="evidence" value="ECO:0007669"/>
    <property type="project" value="InterPro"/>
</dbReference>
<feature type="compositionally biased region" description="Polar residues" evidence="1">
    <location>
        <begin position="31"/>
        <end position="41"/>
    </location>
</feature>
<dbReference type="SUPFAM" id="SSF57625">
    <property type="entry name" value="Invertebrate chitin-binding proteins"/>
    <property type="match status" value="2"/>
</dbReference>
<dbReference type="PROSITE" id="PS50835">
    <property type="entry name" value="IG_LIKE"/>
    <property type="match status" value="2"/>
</dbReference>
<feature type="domain" description="Chitin-binding type-2" evidence="5">
    <location>
        <begin position="2524"/>
        <end position="2584"/>
    </location>
</feature>
<feature type="region of interest" description="Disordered" evidence="1">
    <location>
        <begin position="903"/>
        <end position="934"/>
    </location>
</feature>
<dbReference type="PANTHER" id="PTHR46013">
    <property type="entry name" value="VASCULAR CELL ADHESION MOLECULE 1"/>
    <property type="match status" value="1"/>
</dbReference>
<feature type="region of interest" description="Disordered" evidence="1">
    <location>
        <begin position="325"/>
        <end position="368"/>
    </location>
</feature>
<accession>A0A8W8IUM4</accession>
<feature type="domain" description="SEA" evidence="3">
    <location>
        <begin position="195"/>
        <end position="317"/>
    </location>
</feature>
<dbReference type="Gene3D" id="2.170.140.10">
    <property type="entry name" value="Chitin binding domain"/>
    <property type="match status" value="2"/>
</dbReference>
<keyword evidence="2" id="KW-0472">Membrane</keyword>
<feature type="domain" description="Chitin-binding type-2" evidence="5">
    <location>
        <begin position="1977"/>
        <end position="2037"/>
    </location>
</feature>
<dbReference type="Pfam" id="PF01390">
    <property type="entry name" value="SEA"/>
    <property type="match status" value="1"/>
</dbReference>
<protein>
    <recommendedName>
        <fullName evidence="8">Chitin-binding type-2 domain-containing protein</fullName>
    </recommendedName>
</protein>